<protein>
    <recommendedName>
        <fullName evidence="1">MIF4G domain-containing protein</fullName>
    </recommendedName>
</protein>
<proteinExistence type="predicted"/>
<dbReference type="InterPro" id="IPR016024">
    <property type="entry name" value="ARM-type_fold"/>
</dbReference>
<dbReference type="OrthoDB" id="10071175at2759"/>
<comment type="caution">
    <text evidence="2">The sequence shown here is derived from an EMBL/GenBank/DDBJ whole genome shotgun (WGS) entry which is preliminary data.</text>
</comment>
<dbReference type="SUPFAM" id="SSF48371">
    <property type="entry name" value="ARM repeat"/>
    <property type="match status" value="2"/>
</dbReference>
<dbReference type="Pfam" id="PF02854">
    <property type="entry name" value="MIF4G"/>
    <property type="match status" value="2"/>
</dbReference>
<reference evidence="2" key="1">
    <citation type="journal article" date="2023" name="Science">
        <title>Genome structures resolve the early diversification of teleost fishes.</title>
        <authorList>
            <person name="Parey E."/>
            <person name="Louis A."/>
            <person name="Montfort J."/>
            <person name="Bouchez O."/>
            <person name="Roques C."/>
            <person name="Iampietro C."/>
            <person name="Lluch J."/>
            <person name="Castinel A."/>
            <person name="Donnadieu C."/>
            <person name="Desvignes T."/>
            <person name="Floi Bucao C."/>
            <person name="Jouanno E."/>
            <person name="Wen M."/>
            <person name="Mejri S."/>
            <person name="Dirks R."/>
            <person name="Jansen H."/>
            <person name="Henkel C."/>
            <person name="Chen W.J."/>
            <person name="Zahm M."/>
            <person name="Cabau C."/>
            <person name="Klopp C."/>
            <person name="Thompson A.W."/>
            <person name="Robinson-Rechavi M."/>
            <person name="Braasch I."/>
            <person name="Lecointre G."/>
            <person name="Bobe J."/>
            <person name="Postlethwait J.H."/>
            <person name="Berthelot C."/>
            <person name="Roest Crollius H."/>
            <person name="Guiguen Y."/>
        </authorList>
    </citation>
    <scope>NUCLEOTIDE SEQUENCE</scope>
    <source>
        <strain evidence="2">WJC10195</strain>
    </source>
</reference>
<dbReference type="AlphaFoldDB" id="A0A9Q1E7H3"/>
<dbReference type="GO" id="GO:0003743">
    <property type="term" value="F:translation initiation factor activity"/>
    <property type="evidence" value="ECO:0007669"/>
    <property type="project" value="TreeGrafter"/>
</dbReference>
<dbReference type="Gene3D" id="1.25.40.180">
    <property type="match status" value="2"/>
</dbReference>
<dbReference type="Proteomes" id="UP001152622">
    <property type="component" value="Chromosome 22"/>
</dbReference>
<gene>
    <name evidence="2" type="ORF">SKAU_G00409830</name>
</gene>
<feature type="domain" description="MIF4G" evidence="1">
    <location>
        <begin position="1"/>
        <end position="199"/>
    </location>
</feature>
<dbReference type="PANTHER" id="PTHR23253:SF10">
    <property type="entry name" value="EUKARYOTIC TRANSLATION INITIATION FACTOR 4 GAMMA 1"/>
    <property type="match status" value="1"/>
</dbReference>
<dbReference type="PANTHER" id="PTHR23253">
    <property type="entry name" value="EUKARYOTIC TRANSLATION INITIATION FACTOR 4 GAMMA"/>
    <property type="match status" value="1"/>
</dbReference>
<accession>A0A9Q1E7H3</accession>
<dbReference type="SMART" id="SM00543">
    <property type="entry name" value="MIF4G"/>
    <property type="match status" value="2"/>
</dbReference>
<sequence length="750" mass="84693">MRSILNKLTPEVFPLLVKQVSELKIDREEHLRGVAAIIHEKAIAEGKFTTIYTHLCHCLREINVPSKESPGVAINLRLVLLKLCQAEFQKLGEGTLANSVNGHRQRSIGNIRFIGDLFKLEMLKVTVIHNCISKLFYNKSEDALECLCCLLSTVGQKLDSEKHLLDEYFFNVTHIIKEGRTSPRIQFLLQDVLELRTNNWFCRRGDPVPKTIRQDLRVHEEPHPAWRRSCLLTEERPNSEKVWKPEVKRLTEGGLDRREEDPEAARTQELYKNMFSVLDRLAPQIFRHLIEEVNKFPINTEERLRGIAALIFEKAISEERSVATCAKMCHCLRELHDDDKMEEGQHQRSIRNMRLIGELFKLRMVKETVMHNCINKLLNMQSDVALESLYCLLSIIGNILDCDENYWFPIKAELGYRLICQLSTEAKMENMQERIEEQQQLVPSSDCNRPGGQHLALWQSIQLQDEGQNTPSHLVKMTSNPATTSSCSQALNRQEGTWRGHCMEQELGSLSSSTLNLLPALLLSSPFTCSLNMLFDRTNCIQDSAEVFNQFKVPESLSSDYSKLEVLGPETHALLTLPALPAPANPAGAMNTLSNPAPAMLATNEDELGRVAKPTEMKRLLLCVQDTNCTLQLLIVEQKSIKSNPAGQENEVIVIHRLVKLAPPAAMAITAAAGDLTYGKKQSSYLGPCGKGNQPVTQRRMHSHGPALQGSVHAPSPYGQDWCPEVGYHLHIREANDLPCRIPGYFCSHE</sequence>
<name>A0A9Q1E7H3_SYNKA</name>
<dbReference type="GO" id="GO:0003729">
    <property type="term" value="F:mRNA binding"/>
    <property type="evidence" value="ECO:0007669"/>
    <property type="project" value="TreeGrafter"/>
</dbReference>
<dbReference type="EMBL" id="JAINUF010000022">
    <property type="protein sequence ID" value="KAJ8333664.1"/>
    <property type="molecule type" value="Genomic_DNA"/>
</dbReference>
<evidence type="ECO:0000313" key="3">
    <source>
        <dbReference type="Proteomes" id="UP001152622"/>
    </source>
</evidence>
<evidence type="ECO:0000259" key="1">
    <source>
        <dbReference type="SMART" id="SM00543"/>
    </source>
</evidence>
<dbReference type="GO" id="GO:0016281">
    <property type="term" value="C:eukaryotic translation initiation factor 4F complex"/>
    <property type="evidence" value="ECO:0007669"/>
    <property type="project" value="TreeGrafter"/>
</dbReference>
<evidence type="ECO:0000313" key="2">
    <source>
        <dbReference type="EMBL" id="KAJ8333664.1"/>
    </source>
</evidence>
<dbReference type="InterPro" id="IPR003890">
    <property type="entry name" value="MIF4G-like_typ-3"/>
</dbReference>
<feature type="domain" description="MIF4G" evidence="1">
    <location>
        <begin position="271"/>
        <end position="446"/>
    </location>
</feature>
<keyword evidence="3" id="KW-1185">Reference proteome</keyword>
<organism evidence="2 3">
    <name type="scientific">Synaphobranchus kaupii</name>
    <name type="common">Kaup's arrowtooth eel</name>
    <dbReference type="NCBI Taxonomy" id="118154"/>
    <lineage>
        <taxon>Eukaryota</taxon>
        <taxon>Metazoa</taxon>
        <taxon>Chordata</taxon>
        <taxon>Craniata</taxon>
        <taxon>Vertebrata</taxon>
        <taxon>Euteleostomi</taxon>
        <taxon>Actinopterygii</taxon>
        <taxon>Neopterygii</taxon>
        <taxon>Teleostei</taxon>
        <taxon>Anguilliformes</taxon>
        <taxon>Synaphobranchidae</taxon>
        <taxon>Synaphobranchus</taxon>
    </lineage>
</organism>